<reference evidence="1" key="1">
    <citation type="submission" date="2024-05" db="EMBL/GenBank/DDBJ databases">
        <authorList>
            <person name="Ferriol-Gonzalez C."/>
            <person name="Concha-Eloko R."/>
            <person name="Bernabeu-Gimeno M."/>
            <person name="Fernandez-Cuenca F."/>
            <person name="Canada-Garcia J.E."/>
            <person name="Garcia-Cobos S."/>
            <person name="Sanjuan R."/>
            <person name="Domingo-Calap P."/>
        </authorList>
    </citation>
    <scope>NUCLEOTIDE SEQUENCE</scope>
</reference>
<evidence type="ECO:0000313" key="1">
    <source>
        <dbReference type="EMBL" id="XCG96909.1"/>
    </source>
</evidence>
<accession>A0AAU8EF49</accession>
<sequence>MYGSSYGSSHGVRGVIMYREDIDYTFQIYMAAVYTNSYKPGMNRYVKLTEHEQNLVRNIPNILESWHYVGQQSYVDAMRADNARIFLDSGAFSAFTLGVTLSVRQYCEYIERNRDIIRIEDGSLMASVLDGIGDPLQTWRNQQEMELRGVRPLPCFHAGEPFEYLDHYVSNYDYITLGGLVGASTQQLQIWLDRVWDKHLVDGSGRAKIKVHGFGITSRPLMERYPWYSCDSSSWIQSAAFGAIETPKWGPMQVSEKSPSRHSQGQHICNLSETEQNNVLRYLEENGFTYDRLSTIYESRAAFNLWAYGVVNAMILANHNGRFNERLHDLFD</sequence>
<dbReference type="EMBL" id="PP848851">
    <property type="protein sequence ID" value="XCG96909.1"/>
    <property type="molecule type" value="Genomic_DNA"/>
</dbReference>
<proteinExistence type="predicted"/>
<name>A0AAU8EF49_9VIRU</name>
<organism evidence="1">
    <name type="scientific">Klebsiella phage vB_Kpn2-P2</name>
    <dbReference type="NCBI Taxonomy" id="3230849"/>
    <lineage>
        <taxon>Viruses</taxon>
    </lineage>
</organism>
<protein>
    <submittedName>
        <fullName evidence="1">Queuine tRNA-ribosyltransferase</fullName>
    </submittedName>
</protein>
<gene>
    <name evidence="1" type="ORF">vBKpn2P2_61</name>
</gene>